<feature type="domain" description="FMN hydroxy acid dehydrogenase" evidence="8">
    <location>
        <begin position="1"/>
        <end position="353"/>
    </location>
</feature>
<comment type="caution">
    <text evidence="9">The sequence shown here is derived from an EMBL/GenBank/DDBJ whole genome shotgun (WGS) entry which is preliminary data.</text>
</comment>
<dbReference type="InterPro" id="IPR013785">
    <property type="entry name" value="Aldolase_TIM"/>
</dbReference>
<gene>
    <name evidence="9" type="ORF">FHR83_002061</name>
</gene>
<dbReference type="PROSITE" id="PS51349">
    <property type="entry name" value="FMN_HYDROXY_ACID_DH_2"/>
    <property type="match status" value="1"/>
</dbReference>
<evidence type="ECO:0000313" key="9">
    <source>
        <dbReference type="EMBL" id="MBB3094409.1"/>
    </source>
</evidence>
<dbReference type="AlphaFoldDB" id="A0A7W5AEP7"/>
<comment type="cofactor">
    <cofactor evidence="1">
        <name>FMN</name>
        <dbReference type="ChEBI" id="CHEBI:58210"/>
    </cofactor>
</comment>
<feature type="binding site" evidence="7">
    <location>
        <position position="128"/>
    </location>
    <ligand>
        <name>FMN</name>
        <dbReference type="ChEBI" id="CHEBI:58210"/>
    </ligand>
</feature>
<dbReference type="InterPro" id="IPR000262">
    <property type="entry name" value="FMN-dep_DH"/>
</dbReference>
<feature type="binding site" evidence="7">
    <location>
        <position position="130"/>
    </location>
    <ligand>
        <name>FMN</name>
        <dbReference type="ChEBI" id="CHEBI:58210"/>
    </ligand>
</feature>
<feature type="binding site" evidence="7">
    <location>
        <position position="165"/>
    </location>
    <ligand>
        <name>glyoxylate</name>
        <dbReference type="ChEBI" id="CHEBI:36655"/>
    </ligand>
</feature>
<dbReference type="PIRSF" id="PIRSF000138">
    <property type="entry name" value="Al-hdrx_acd_dh"/>
    <property type="match status" value="1"/>
</dbReference>
<dbReference type="PROSITE" id="PS00557">
    <property type="entry name" value="FMN_HYDROXY_ACID_DH_1"/>
    <property type="match status" value="1"/>
</dbReference>
<dbReference type="GO" id="GO:0016491">
    <property type="term" value="F:oxidoreductase activity"/>
    <property type="evidence" value="ECO:0007669"/>
    <property type="project" value="UniProtKB-KW"/>
</dbReference>
<dbReference type="InterPro" id="IPR037396">
    <property type="entry name" value="FMN_HAD"/>
</dbReference>
<dbReference type="RefSeq" id="WP_183218685.1">
    <property type="nucleotide sequence ID" value="NZ_BMPW01000008.1"/>
</dbReference>
<evidence type="ECO:0000256" key="2">
    <source>
        <dbReference type="ARBA" id="ARBA00022630"/>
    </source>
</evidence>
<keyword evidence="3 7" id="KW-0288">FMN</keyword>
<evidence type="ECO:0000256" key="6">
    <source>
        <dbReference type="PIRSR" id="PIRSR000138-1"/>
    </source>
</evidence>
<reference evidence="9 10" key="1">
    <citation type="submission" date="2020-08" db="EMBL/GenBank/DDBJ databases">
        <title>Genomic Encyclopedia of Type Strains, Phase III (KMG-III): the genomes of soil and plant-associated and newly described type strains.</title>
        <authorList>
            <person name="Whitman W."/>
        </authorList>
    </citation>
    <scope>NUCLEOTIDE SEQUENCE [LARGE SCALE GENOMIC DNA]</scope>
    <source>
        <strain evidence="9 10">CECT 3287</strain>
    </source>
</reference>
<dbReference type="EC" id="1.1.3.46" evidence="9"/>
<dbReference type="InterPro" id="IPR012133">
    <property type="entry name" value="Alpha-hydoxy_acid_DH_FMN"/>
</dbReference>
<feature type="binding site" evidence="7">
    <location>
        <position position="27"/>
    </location>
    <ligand>
        <name>glyoxylate</name>
        <dbReference type="ChEBI" id="CHEBI:36655"/>
    </ligand>
</feature>
<feature type="binding site" evidence="7">
    <location>
        <begin position="279"/>
        <end position="283"/>
    </location>
    <ligand>
        <name>FMN</name>
        <dbReference type="ChEBI" id="CHEBI:58210"/>
    </ligand>
</feature>
<dbReference type="Proteomes" id="UP000590749">
    <property type="component" value="Unassembled WGS sequence"/>
</dbReference>
<evidence type="ECO:0000256" key="3">
    <source>
        <dbReference type="ARBA" id="ARBA00022643"/>
    </source>
</evidence>
<dbReference type="PANTHER" id="PTHR10578:SF107">
    <property type="entry name" value="2-HYDROXYACID OXIDASE 1"/>
    <property type="match status" value="1"/>
</dbReference>
<keyword evidence="10" id="KW-1185">Reference proteome</keyword>
<dbReference type="GO" id="GO:0010181">
    <property type="term" value="F:FMN binding"/>
    <property type="evidence" value="ECO:0007669"/>
    <property type="project" value="InterPro"/>
</dbReference>
<feature type="binding site" evidence="7">
    <location>
        <position position="251"/>
    </location>
    <ligand>
        <name>glyoxylate</name>
        <dbReference type="ChEBI" id="CHEBI:36655"/>
    </ligand>
</feature>
<feature type="active site" description="Proton acceptor" evidence="6">
    <location>
        <position position="248"/>
    </location>
</feature>
<dbReference type="Pfam" id="PF01070">
    <property type="entry name" value="FMN_dh"/>
    <property type="match status" value="1"/>
</dbReference>
<keyword evidence="4 9" id="KW-0560">Oxidoreductase</keyword>
<dbReference type="PANTHER" id="PTHR10578">
    <property type="entry name" value="S -2-HYDROXY-ACID OXIDASE-RELATED"/>
    <property type="match status" value="1"/>
</dbReference>
<dbReference type="InterPro" id="IPR008259">
    <property type="entry name" value="FMN_hydac_DH_AS"/>
</dbReference>
<dbReference type="EMBL" id="JACHXF010000003">
    <property type="protein sequence ID" value="MBB3094409.1"/>
    <property type="molecule type" value="Genomic_DNA"/>
</dbReference>
<dbReference type="CDD" id="cd02809">
    <property type="entry name" value="alpha_hydroxyacid_oxid_FMN"/>
    <property type="match status" value="1"/>
</dbReference>
<accession>A0A7W5AEP7</accession>
<keyword evidence="2 7" id="KW-0285">Flavoprotein</keyword>
<sequence>MITERLLNLDDFERAARTALDDARWAYLAGGAGRDDGVRHNEAALRHWKLRPRPLNGVADPDTGADVLGFASTLPVLLAPTSPLRLFHPEAELPVSRAAHRAGVLPIVSNDSHHSLTDIAKQGPFWFQLYCYGSRDDVTRTIRLAESLDARALVVTVDNSHPSRRLAMLRAGFATPPEVRFGIHRESGFSDGWVPPDTRLPRWPLTWEQLDFIRGQTGLPVVVKGVLHPADAAELVARGVSALIVSNHGGRQLDDTVAAIDTLPAIVAATAGRIPVLMDGGIRSGADVIKALALGATAVCIGRPYVWGLAAGGEDGVFHVIDVLRQELLDVARQLGVSSLRDVPTDLVVRTATEITVSEEWRCSA</sequence>
<feature type="binding site" evidence="7">
    <location>
        <position position="109"/>
    </location>
    <ligand>
        <name>FMN</name>
        <dbReference type="ChEBI" id="CHEBI:58210"/>
    </ligand>
</feature>
<comment type="similarity">
    <text evidence="5">Belongs to the FMN-dependent alpha-hydroxy acid dehydrogenase family.</text>
</comment>
<feature type="binding site" evidence="7">
    <location>
        <position position="246"/>
    </location>
    <ligand>
        <name>FMN</name>
        <dbReference type="ChEBI" id="CHEBI:58210"/>
    </ligand>
</feature>
<feature type="binding site" evidence="7">
    <location>
        <begin position="302"/>
        <end position="303"/>
    </location>
    <ligand>
        <name>FMN</name>
        <dbReference type="ChEBI" id="CHEBI:58210"/>
    </ligand>
</feature>
<feature type="binding site" evidence="7">
    <location>
        <position position="156"/>
    </location>
    <ligand>
        <name>FMN</name>
        <dbReference type="ChEBI" id="CHEBI:58210"/>
    </ligand>
</feature>
<evidence type="ECO:0000256" key="1">
    <source>
        <dbReference type="ARBA" id="ARBA00001917"/>
    </source>
</evidence>
<name>A0A7W5AEP7_9ACTN</name>
<organism evidence="9 10">
    <name type="scientific">Actinoplanes campanulatus</name>
    <dbReference type="NCBI Taxonomy" id="113559"/>
    <lineage>
        <taxon>Bacteria</taxon>
        <taxon>Bacillati</taxon>
        <taxon>Actinomycetota</taxon>
        <taxon>Actinomycetes</taxon>
        <taxon>Micromonosporales</taxon>
        <taxon>Micromonosporaceae</taxon>
        <taxon>Actinoplanes</taxon>
    </lineage>
</organism>
<feature type="binding site" evidence="7">
    <location>
        <position position="248"/>
    </location>
    <ligand>
        <name>glyoxylate</name>
        <dbReference type="ChEBI" id="CHEBI:36655"/>
    </ligand>
</feature>
<proteinExistence type="inferred from homology"/>
<feature type="binding site" evidence="7">
    <location>
        <position position="224"/>
    </location>
    <ligand>
        <name>FMN</name>
        <dbReference type="ChEBI" id="CHEBI:58210"/>
    </ligand>
</feature>
<evidence type="ECO:0000256" key="7">
    <source>
        <dbReference type="PIRSR" id="PIRSR000138-2"/>
    </source>
</evidence>
<evidence type="ECO:0000256" key="4">
    <source>
        <dbReference type="ARBA" id="ARBA00023002"/>
    </source>
</evidence>
<evidence type="ECO:0000313" key="10">
    <source>
        <dbReference type="Proteomes" id="UP000590749"/>
    </source>
</evidence>
<protein>
    <submittedName>
        <fullName evidence="9">4-hydroxymandelate oxidase</fullName>
        <ecNumber evidence="9">1.1.3.46</ecNumber>
    </submittedName>
</protein>
<dbReference type="SUPFAM" id="SSF51395">
    <property type="entry name" value="FMN-linked oxidoreductases"/>
    <property type="match status" value="1"/>
</dbReference>
<evidence type="ECO:0000256" key="5">
    <source>
        <dbReference type="ARBA" id="ARBA00024042"/>
    </source>
</evidence>
<dbReference type="Gene3D" id="3.20.20.70">
    <property type="entry name" value="Aldolase class I"/>
    <property type="match status" value="1"/>
</dbReference>
<evidence type="ECO:0000259" key="8">
    <source>
        <dbReference type="PROSITE" id="PS51349"/>
    </source>
</evidence>